<organism evidence="2 3">
    <name type="scientific">Polysphondylium violaceum</name>
    <dbReference type="NCBI Taxonomy" id="133409"/>
    <lineage>
        <taxon>Eukaryota</taxon>
        <taxon>Amoebozoa</taxon>
        <taxon>Evosea</taxon>
        <taxon>Eumycetozoa</taxon>
        <taxon>Dictyostelia</taxon>
        <taxon>Dictyosteliales</taxon>
        <taxon>Dictyosteliaceae</taxon>
        <taxon>Polysphondylium</taxon>
    </lineage>
</organism>
<evidence type="ECO:0000256" key="1">
    <source>
        <dbReference type="SAM" id="MobiDB-lite"/>
    </source>
</evidence>
<dbReference type="Gene3D" id="3.40.50.150">
    <property type="entry name" value="Vaccinia Virus protein VP39"/>
    <property type="match status" value="1"/>
</dbReference>
<dbReference type="SUPFAM" id="SSF53335">
    <property type="entry name" value="S-adenosyl-L-methionine-dependent methyltransferases"/>
    <property type="match status" value="1"/>
</dbReference>
<sequence length="467" mass="54296">MIPRIHNQLPLSSLNTINYFSTTNDCQQDTNTTTTTNDNSYIAPSTNDEFEIEFPSLSEIYNSGLYSRFNNTCSINGGNSIGSRVQNERIVREKQRRQQQQQQKEMEQQQDSIRKSNISPELEQEENEILNAYNNEVLNKHGWKKRDLLYYCFIQKNHENDRIANFIHSVSLYYKTSRECLLDIGSGIGRMFSYWISLKWELIEAHEPDFDYYSFSNDYAKNLSDKIFVYQSGFLDLNVVAKYDMVVSIHGPLQYLTDVRDRFKALQNIYNSLKPGGVVLLDVSNFLSGLTNLCTQMNQQKMMVNGVTVKRISNIQVNTLLGLWQTDDVFFSVLENRKYSTLDDDFNDNDNDDQEDDNDINNQYNDNDEYDNFQQQQQQEQHQQQQSDKVDMDNSSFDIEKNDSGIIAEQHTFSILTLSELQLLLMSTGFINIKHASKWDFSSFISHDQELDSNGHRIIITGQKPFS</sequence>
<dbReference type="OrthoDB" id="19216at2759"/>
<name>A0A8J4PKC6_9MYCE</name>
<evidence type="ECO:0000313" key="3">
    <source>
        <dbReference type="Proteomes" id="UP000695562"/>
    </source>
</evidence>
<feature type="compositionally biased region" description="Basic and acidic residues" evidence="1">
    <location>
        <begin position="388"/>
        <end position="398"/>
    </location>
</feature>
<proteinExistence type="predicted"/>
<evidence type="ECO:0000313" key="2">
    <source>
        <dbReference type="EMBL" id="KAF2069445.1"/>
    </source>
</evidence>
<feature type="region of interest" description="Disordered" evidence="1">
    <location>
        <begin position="93"/>
        <end position="121"/>
    </location>
</feature>
<feature type="compositionally biased region" description="Low complexity" evidence="1">
    <location>
        <begin position="372"/>
        <end position="386"/>
    </location>
</feature>
<dbReference type="InterPro" id="IPR029063">
    <property type="entry name" value="SAM-dependent_MTases_sf"/>
</dbReference>
<protein>
    <recommendedName>
        <fullName evidence="4">Methyltransferase domain-containing protein</fullName>
    </recommendedName>
</protein>
<feature type="compositionally biased region" description="Acidic residues" evidence="1">
    <location>
        <begin position="342"/>
        <end position="359"/>
    </location>
</feature>
<evidence type="ECO:0008006" key="4">
    <source>
        <dbReference type="Google" id="ProtNLM"/>
    </source>
</evidence>
<reference evidence="2" key="1">
    <citation type="submission" date="2020-01" db="EMBL/GenBank/DDBJ databases">
        <title>Development of genomics and gene disruption for Polysphondylium violaceum indicates a role for the polyketide synthase stlB in stalk morphogenesis.</title>
        <authorList>
            <person name="Narita B."/>
            <person name="Kawabe Y."/>
            <person name="Kin K."/>
            <person name="Saito T."/>
            <person name="Gibbs R."/>
            <person name="Kuspa A."/>
            <person name="Muzny D."/>
            <person name="Queller D."/>
            <person name="Richards S."/>
            <person name="Strassman J."/>
            <person name="Sucgang R."/>
            <person name="Worley K."/>
            <person name="Schaap P."/>
        </authorList>
    </citation>
    <scope>NUCLEOTIDE SEQUENCE</scope>
    <source>
        <strain evidence="2">QSvi11</strain>
    </source>
</reference>
<gene>
    <name evidence="2" type="ORF">CYY_009238</name>
</gene>
<dbReference type="CDD" id="cd02440">
    <property type="entry name" value="AdoMet_MTases"/>
    <property type="match status" value="1"/>
</dbReference>
<accession>A0A8J4PKC6</accession>
<dbReference type="AlphaFoldDB" id="A0A8J4PKC6"/>
<dbReference type="Proteomes" id="UP000695562">
    <property type="component" value="Unassembled WGS sequence"/>
</dbReference>
<dbReference type="EMBL" id="AJWJ01000661">
    <property type="protein sequence ID" value="KAF2069445.1"/>
    <property type="molecule type" value="Genomic_DNA"/>
</dbReference>
<keyword evidence="3" id="KW-1185">Reference proteome</keyword>
<comment type="caution">
    <text evidence="2">The sequence shown here is derived from an EMBL/GenBank/DDBJ whole genome shotgun (WGS) entry which is preliminary data.</text>
</comment>
<feature type="region of interest" description="Disordered" evidence="1">
    <location>
        <begin position="342"/>
        <end position="398"/>
    </location>
</feature>